<keyword evidence="1" id="KW-1133">Transmembrane helix</keyword>
<reference evidence="3" key="1">
    <citation type="submission" date="2015-01" db="EMBL/GenBank/DDBJ databases">
        <authorList>
            <person name="Manzoor Shahid"/>
            <person name="Zubair Saima"/>
        </authorList>
    </citation>
    <scope>NUCLEOTIDE SEQUENCE [LARGE SCALE GENOMIC DNA]</scope>
    <source>
        <strain evidence="3">Sp3</strain>
    </source>
</reference>
<organism evidence="2 3">
    <name type="scientific">Syntrophaceticus schinkii</name>
    <dbReference type="NCBI Taxonomy" id="499207"/>
    <lineage>
        <taxon>Bacteria</taxon>
        <taxon>Bacillati</taxon>
        <taxon>Bacillota</taxon>
        <taxon>Clostridia</taxon>
        <taxon>Thermoanaerobacterales</taxon>
        <taxon>Thermoanaerobacterales Family III. Incertae Sedis</taxon>
        <taxon>Syntrophaceticus</taxon>
    </lineage>
</organism>
<name>A0A0B7ME79_9FIRM</name>
<keyword evidence="3" id="KW-1185">Reference proteome</keyword>
<protein>
    <submittedName>
        <fullName evidence="2">Uncharacterized protein</fullName>
    </submittedName>
</protein>
<proteinExistence type="predicted"/>
<keyword evidence="1" id="KW-0472">Membrane</keyword>
<evidence type="ECO:0000313" key="2">
    <source>
        <dbReference type="EMBL" id="CEO88370.1"/>
    </source>
</evidence>
<dbReference type="Proteomes" id="UP000046155">
    <property type="component" value="Unassembled WGS sequence"/>
</dbReference>
<sequence>MKYRCGTVSVLMVVSNLVVSGKWLVVSRWKKDY</sequence>
<evidence type="ECO:0000256" key="1">
    <source>
        <dbReference type="SAM" id="Phobius"/>
    </source>
</evidence>
<dbReference type="AlphaFoldDB" id="A0A0B7ME79"/>
<keyword evidence="1" id="KW-0812">Transmembrane</keyword>
<gene>
    <name evidence="2" type="ORF">SSCH_180018</name>
</gene>
<feature type="transmembrane region" description="Helical" evidence="1">
    <location>
        <begin position="6"/>
        <end position="25"/>
    </location>
</feature>
<dbReference type="EMBL" id="CDRZ01000090">
    <property type="protein sequence ID" value="CEO88370.1"/>
    <property type="molecule type" value="Genomic_DNA"/>
</dbReference>
<evidence type="ECO:0000313" key="3">
    <source>
        <dbReference type="Proteomes" id="UP000046155"/>
    </source>
</evidence>
<accession>A0A0B7ME79</accession>